<evidence type="ECO:0000313" key="2">
    <source>
        <dbReference type="Proteomes" id="UP000203939"/>
    </source>
</evidence>
<sequence>MMYELKNYGVDYDMSARRLGGK</sequence>
<dbReference type="EMBL" id="KT207918">
    <property type="protein sequence ID" value="ALA46553.1"/>
    <property type="molecule type" value="Genomic_DNA"/>
</dbReference>
<evidence type="ECO:0000313" key="1">
    <source>
        <dbReference type="EMBL" id="ALA46553.1"/>
    </source>
</evidence>
<protein>
    <submittedName>
        <fullName evidence="1">Uncharacterized protein</fullName>
    </submittedName>
</protein>
<gene>
    <name evidence="1" type="ORF">EYUKI_246</name>
</gene>
<accession>A0A0K2FKA0</accession>
<dbReference type="RefSeq" id="YP_009212186.1">
    <property type="nucleotide sequence ID" value="NC_028944.1"/>
</dbReference>
<name>A0A0K2FKA0_9CAUD</name>
<dbReference type="Proteomes" id="UP000203939">
    <property type="component" value="Segment"/>
</dbReference>
<proteinExistence type="predicted"/>
<organism evidence="1 2">
    <name type="scientific">Bacillus phage Eyuki</name>
    <dbReference type="NCBI Taxonomy" id="1690431"/>
    <lineage>
        <taxon>Viruses</taxon>
        <taxon>Duplodnaviria</taxon>
        <taxon>Heunggongvirae</taxon>
        <taxon>Uroviricota</taxon>
        <taxon>Caudoviricetes</taxon>
        <taxon>Herelleviridae</taxon>
        <taxon>Bastillevirinae</taxon>
        <taxon>Wphvirus</taxon>
        <taxon>Wphvirus megatron</taxon>
    </lineage>
</organism>
<dbReference type="KEGG" id="vg:26638473"/>
<reference evidence="1 2" key="1">
    <citation type="journal article" date="2015" name="Genome Announc.">
        <title>Genome Sequences of Two Bacillus cereus Group Bacteriophages, Eyuki and AvesoBmore.</title>
        <authorList>
            <person name="Erill I."/>
            <person name="Caruso S.M."/>
        </authorList>
    </citation>
    <scope>NUCLEOTIDE SEQUENCE [LARGE SCALE GENOMIC DNA]</scope>
</reference>